<accession>A0ABV0SFA2</accession>
<organism evidence="1 2">
    <name type="scientific">Xenoophorus captivus</name>
    <dbReference type="NCBI Taxonomy" id="1517983"/>
    <lineage>
        <taxon>Eukaryota</taxon>
        <taxon>Metazoa</taxon>
        <taxon>Chordata</taxon>
        <taxon>Craniata</taxon>
        <taxon>Vertebrata</taxon>
        <taxon>Euteleostomi</taxon>
        <taxon>Actinopterygii</taxon>
        <taxon>Neopterygii</taxon>
        <taxon>Teleostei</taxon>
        <taxon>Neoteleostei</taxon>
        <taxon>Acanthomorphata</taxon>
        <taxon>Ovalentaria</taxon>
        <taxon>Atherinomorphae</taxon>
        <taxon>Cyprinodontiformes</taxon>
        <taxon>Goodeidae</taxon>
        <taxon>Xenoophorus</taxon>
    </lineage>
</organism>
<keyword evidence="2" id="KW-1185">Reference proteome</keyword>
<name>A0ABV0SFA2_9TELE</name>
<protein>
    <submittedName>
        <fullName evidence="1">Uncharacterized protein</fullName>
    </submittedName>
</protein>
<reference evidence="1 2" key="1">
    <citation type="submission" date="2021-06" db="EMBL/GenBank/DDBJ databases">
        <authorList>
            <person name="Palmer J.M."/>
        </authorList>
    </citation>
    <scope>NUCLEOTIDE SEQUENCE [LARGE SCALE GENOMIC DNA]</scope>
    <source>
        <strain evidence="1 2">XC_2019</strain>
        <tissue evidence="1">Muscle</tissue>
    </source>
</reference>
<evidence type="ECO:0000313" key="2">
    <source>
        <dbReference type="Proteomes" id="UP001434883"/>
    </source>
</evidence>
<dbReference type="EMBL" id="JAHRIN010076708">
    <property type="protein sequence ID" value="MEQ2218288.1"/>
    <property type="molecule type" value="Genomic_DNA"/>
</dbReference>
<evidence type="ECO:0000313" key="1">
    <source>
        <dbReference type="EMBL" id="MEQ2218288.1"/>
    </source>
</evidence>
<gene>
    <name evidence="1" type="ORF">XENOCAPTIV_000946</name>
</gene>
<dbReference type="Proteomes" id="UP001434883">
    <property type="component" value="Unassembled WGS sequence"/>
</dbReference>
<sequence>MVFCRHIEGEAPSHVFPSGKLLTKYQKQNVHIMAAGLSLPKQPTTPTGYKSKYHRVIKLSIETYAVNEFVRTESSEKDTEYTQSLQGWTRFFHWIFFFLFKKTLMCCA</sequence>
<proteinExistence type="predicted"/>
<comment type="caution">
    <text evidence="1">The sequence shown here is derived from an EMBL/GenBank/DDBJ whole genome shotgun (WGS) entry which is preliminary data.</text>
</comment>